<feature type="domain" description="Transglutaminase-like" evidence="1">
    <location>
        <begin position="174"/>
        <end position="230"/>
    </location>
</feature>
<dbReference type="Gene3D" id="3.10.620.30">
    <property type="match status" value="1"/>
</dbReference>
<dbReference type="RefSeq" id="WP_188542401.1">
    <property type="nucleotide sequence ID" value="NZ_BMFT01000006.1"/>
</dbReference>
<dbReference type="InterPro" id="IPR038765">
    <property type="entry name" value="Papain-like_cys_pep_sf"/>
</dbReference>
<accession>A0ABQ1YWY6</accession>
<dbReference type="InterPro" id="IPR002931">
    <property type="entry name" value="Transglutaminase-like"/>
</dbReference>
<dbReference type="Proteomes" id="UP000659344">
    <property type="component" value="Unassembled WGS sequence"/>
</dbReference>
<organism evidence="2 3">
    <name type="scientific">Paenibacillus segetis</name>
    <dbReference type="NCBI Taxonomy" id="1325360"/>
    <lineage>
        <taxon>Bacteria</taxon>
        <taxon>Bacillati</taxon>
        <taxon>Bacillota</taxon>
        <taxon>Bacilli</taxon>
        <taxon>Bacillales</taxon>
        <taxon>Paenibacillaceae</taxon>
        <taxon>Paenibacillus</taxon>
    </lineage>
</organism>
<name>A0ABQ1YWY6_9BACL</name>
<reference evidence="3" key="1">
    <citation type="journal article" date="2019" name="Int. J. Syst. Evol. Microbiol.">
        <title>The Global Catalogue of Microorganisms (GCM) 10K type strain sequencing project: providing services to taxonomists for standard genome sequencing and annotation.</title>
        <authorList>
            <consortium name="The Broad Institute Genomics Platform"/>
            <consortium name="The Broad Institute Genome Sequencing Center for Infectious Disease"/>
            <person name="Wu L."/>
            <person name="Ma J."/>
        </authorList>
    </citation>
    <scope>NUCLEOTIDE SEQUENCE [LARGE SCALE GENOMIC DNA]</scope>
    <source>
        <strain evidence="3">CGMCC 1.12769</strain>
    </source>
</reference>
<keyword evidence="3" id="KW-1185">Reference proteome</keyword>
<evidence type="ECO:0000313" key="2">
    <source>
        <dbReference type="EMBL" id="GGH39093.1"/>
    </source>
</evidence>
<dbReference type="InterPro" id="IPR052557">
    <property type="entry name" value="CAP/Cytokinesis_protein"/>
</dbReference>
<dbReference type="PANTHER" id="PTHR46333:SF2">
    <property type="entry name" value="CYTOKINESIS PROTEIN 3"/>
    <property type="match status" value="1"/>
</dbReference>
<evidence type="ECO:0000313" key="3">
    <source>
        <dbReference type="Proteomes" id="UP000659344"/>
    </source>
</evidence>
<proteinExistence type="predicted"/>
<dbReference type="PANTHER" id="PTHR46333">
    <property type="entry name" value="CYTOKINESIS PROTEIN 3"/>
    <property type="match status" value="1"/>
</dbReference>
<dbReference type="EMBL" id="BMFT01000006">
    <property type="protein sequence ID" value="GGH39093.1"/>
    <property type="molecule type" value="Genomic_DNA"/>
</dbReference>
<gene>
    <name evidence="2" type="ORF">GCM10008013_47610</name>
</gene>
<dbReference type="SUPFAM" id="SSF54001">
    <property type="entry name" value="Cysteine proteinases"/>
    <property type="match status" value="1"/>
</dbReference>
<dbReference type="Pfam" id="PF01841">
    <property type="entry name" value="Transglut_core"/>
    <property type="match status" value="1"/>
</dbReference>
<evidence type="ECO:0000259" key="1">
    <source>
        <dbReference type="SMART" id="SM00460"/>
    </source>
</evidence>
<sequence length="375" mass="42927">MRLRFHKRWLIVGFIGVTLFGSIPPGWGVVEVHAAADIASVTSSLQIQTKLAEGMAIRQTSIAFKYKGSTKNIENMLKQAMNGALDKDPYTKYIVDRYAYSWRGTAGYAKISVQITYRETAEQSAYVNERVRTILKEIIGPNMNDHQKVKAIHDYVVMNLKYDENLQRYTAYEGLRTGEAVCQGYTLLTYKLLKGAGLENLIVEGTAGGQLHAWNLVLLDSKWYHIDTTWDDPIRDSLTGIRYTYYLRTDKQMRSDHTWTKNYPAATSTYKEILHNLIKKGGKVTAFYQELEEDLGYNLYNDDAIISNSTGLQSKVKQGLKKNKRTVTIRYSGKEQKLLEDLGGLYTLNIKNISYLMEPLEGTDDWRVEIHWDLK</sequence>
<dbReference type="SMART" id="SM00460">
    <property type="entry name" value="TGc"/>
    <property type="match status" value="1"/>
</dbReference>
<protein>
    <submittedName>
        <fullName evidence="2">Peptidase</fullName>
    </submittedName>
</protein>
<comment type="caution">
    <text evidence="2">The sequence shown here is derived from an EMBL/GenBank/DDBJ whole genome shotgun (WGS) entry which is preliminary data.</text>
</comment>